<name>A0A538SS40_UNCEI</name>
<dbReference type="InterPro" id="IPR029063">
    <property type="entry name" value="SAM-dependent_MTases_sf"/>
</dbReference>
<dbReference type="InterPro" id="IPR003682">
    <property type="entry name" value="rRNA_ssu_MeTfrase_G"/>
</dbReference>
<feature type="binding site" evidence="6">
    <location>
        <position position="186"/>
    </location>
    <ligand>
        <name>S-adenosyl-L-methionine</name>
        <dbReference type="ChEBI" id="CHEBI:59789"/>
    </ligand>
</feature>
<feature type="binding site" evidence="6">
    <location>
        <position position="181"/>
    </location>
    <ligand>
        <name>S-adenosyl-L-methionine</name>
        <dbReference type="ChEBI" id="CHEBI:59789"/>
    </ligand>
</feature>
<dbReference type="PANTHER" id="PTHR31760">
    <property type="entry name" value="S-ADENOSYL-L-METHIONINE-DEPENDENT METHYLTRANSFERASES SUPERFAMILY PROTEIN"/>
    <property type="match status" value="1"/>
</dbReference>
<dbReference type="GO" id="GO:0070043">
    <property type="term" value="F:rRNA (guanine-N7-)-methyltransferase activity"/>
    <property type="evidence" value="ECO:0007669"/>
    <property type="project" value="UniProtKB-UniRule"/>
</dbReference>
<sequence length="316" mass="35054">MRPHARKRSLRGRAASSSREKTRPGDRRPNSRGRRAGDLSDRPRRGPERLESRGPRAAAERAHGNRRRMARGSRRLANAASARAGRLRRGTTDAWADVSRLLEAQPWESLEPHVLKAGANPHEVIPKLRRYAELVIAWNRSVSNLISKNDEARIVSRHLAESLEPAHLLKSSGARRWIDFGSGAGLPAVPLSIAGIGESWALVESRRPKTIFLRRLMMEMGLRGINTVHGRLENLTEDQSFVSAFDGVTSRATLALGPTLALAARFVPAGGVAFLWKGSGREREMLEDTSWRKWWDFDGLMGAGSGNITVARFTRT</sequence>
<keyword evidence="4 6" id="KW-0808">Transferase</keyword>
<dbReference type="EMBL" id="VBOT01000002">
    <property type="protein sequence ID" value="TMQ54181.1"/>
    <property type="molecule type" value="Genomic_DNA"/>
</dbReference>
<comment type="caution">
    <text evidence="6">Lacks conserved residue(s) required for the propagation of feature annotation.</text>
</comment>
<feature type="compositionally biased region" description="Basic residues" evidence="7">
    <location>
        <begin position="64"/>
        <end position="74"/>
    </location>
</feature>
<reference evidence="8 9" key="1">
    <citation type="journal article" date="2019" name="Nat. Microbiol.">
        <title>Mediterranean grassland soil C-N compound turnover is dependent on rainfall and depth, and is mediated by genomically divergent microorganisms.</title>
        <authorList>
            <person name="Diamond S."/>
            <person name="Andeer P.F."/>
            <person name="Li Z."/>
            <person name="Crits-Christoph A."/>
            <person name="Burstein D."/>
            <person name="Anantharaman K."/>
            <person name="Lane K.R."/>
            <person name="Thomas B.C."/>
            <person name="Pan C."/>
            <person name="Northen T.R."/>
            <person name="Banfield J.F."/>
        </authorList>
    </citation>
    <scope>NUCLEOTIDE SEQUENCE [LARGE SCALE GENOMIC DNA]</scope>
    <source>
        <strain evidence="8">WS_3</strain>
    </source>
</reference>
<evidence type="ECO:0000256" key="6">
    <source>
        <dbReference type="HAMAP-Rule" id="MF_00074"/>
    </source>
</evidence>
<comment type="subcellular location">
    <subcellularLocation>
        <location evidence="6">Cytoplasm</location>
    </subcellularLocation>
</comment>
<feature type="binding site" evidence="6">
    <location>
        <position position="251"/>
    </location>
    <ligand>
        <name>S-adenosyl-L-methionine</name>
        <dbReference type="ChEBI" id="CHEBI:59789"/>
    </ligand>
</feature>
<feature type="compositionally biased region" description="Low complexity" evidence="7">
    <location>
        <begin position="75"/>
        <end position="84"/>
    </location>
</feature>
<evidence type="ECO:0000256" key="2">
    <source>
        <dbReference type="ARBA" id="ARBA00022552"/>
    </source>
</evidence>
<comment type="caution">
    <text evidence="8">The sequence shown here is derived from an EMBL/GenBank/DDBJ whole genome shotgun (WGS) entry which is preliminary data.</text>
</comment>
<organism evidence="8 9">
    <name type="scientific">Eiseniibacteriota bacterium</name>
    <dbReference type="NCBI Taxonomy" id="2212470"/>
    <lineage>
        <taxon>Bacteria</taxon>
        <taxon>Candidatus Eiseniibacteriota</taxon>
    </lineage>
</organism>
<dbReference type="Gene3D" id="3.40.50.150">
    <property type="entry name" value="Vaccinia Virus protein VP39"/>
    <property type="match status" value="1"/>
</dbReference>
<feature type="compositionally biased region" description="Basic residues" evidence="7">
    <location>
        <begin position="1"/>
        <end position="11"/>
    </location>
</feature>
<feature type="compositionally biased region" description="Basic and acidic residues" evidence="7">
    <location>
        <begin position="18"/>
        <end position="63"/>
    </location>
</feature>
<evidence type="ECO:0000313" key="9">
    <source>
        <dbReference type="Proteomes" id="UP000320184"/>
    </source>
</evidence>
<keyword evidence="3 6" id="KW-0489">Methyltransferase</keyword>
<dbReference type="AlphaFoldDB" id="A0A538SS40"/>
<comment type="function">
    <text evidence="6">Specifically methylates the N7 position of a guanine in 16S rRNA.</text>
</comment>
<dbReference type="Pfam" id="PF02527">
    <property type="entry name" value="GidB"/>
    <property type="match status" value="1"/>
</dbReference>
<feature type="binding site" evidence="6">
    <location>
        <begin position="232"/>
        <end position="233"/>
    </location>
    <ligand>
        <name>S-adenosyl-L-methionine</name>
        <dbReference type="ChEBI" id="CHEBI:59789"/>
    </ligand>
</feature>
<dbReference type="PANTHER" id="PTHR31760:SF0">
    <property type="entry name" value="S-ADENOSYL-L-METHIONINE-DEPENDENT METHYLTRANSFERASES SUPERFAMILY PROTEIN"/>
    <property type="match status" value="1"/>
</dbReference>
<evidence type="ECO:0000256" key="3">
    <source>
        <dbReference type="ARBA" id="ARBA00022603"/>
    </source>
</evidence>
<dbReference type="SUPFAM" id="SSF53335">
    <property type="entry name" value="S-adenosyl-L-methionine-dependent methyltransferases"/>
    <property type="match status" value="1"/>
</dbReference>
<dbReference type="NCBIfam" id="TIGR00138">
    <property type="entry name" value="rsmG_gidB"/>
    <property type="match status" value="1"/>
</dbReference>
<accession>A0A538SS40</accession>
<evidence type="ECO:0000256" key="7">
    <source>
        <dbReference type="SAM" id="MobiDB-lite"/>
    </source>
</evidence>
<evidence type="ECO:0000256" key="5">
    <source>
        <dbReference type="ARBA" id="ARBA00022691"/>
    </source>
</evidence>
<evidence type="ECO:0000256" key="4">
    <source>
        <dbReference type="ARBA" id="ARBA00022679"/>
    </source>
</evidence>
<comment type="similarity">
    <text evidence="6">Belongs to the methyltransferase superfamily. RNA methyltransferase RsmG family.</text>
</comment>
<dbReference type="EC" id="2.1.1.-" evidence="6"/>
<keyword evidence="1 6" id="KW-0963">Cytoplasm</keyword>
<dbReference type="HAMAP" id="MF_00074">
    <property type="entry name" value="16SrRNA_methyltr_G"/>
    <property type="match status" value="1"/>
</dbReference>
<evidence type="ECO:0000256" key="1">
    <source>
        <dbReference type="ARBA" id="ARBA00022490"/>
    </source>
</evidence>
<dbReference type="GO" id="GO:0005829">
    <property type="term" value="C:cytosol"/>
    <property type="evidence" value="ECO:0007669"/>
    <property type="project" value="TreeGrafter"/>
</dbReference>
<dbReference type="Proteomes" id="UP000320184">
    <property type="component" value="Unassembled WGS sequence"/>
</dbReference>
<gene>
    <name evidence="6 8" type="primary">rsmG</name>
    <name evidence="8" type="ORF">E6K73_00145</name>
</gene>
<keyword evidence="5 6" id="KW-0949">S-adenosyl-L-methionine</keyword>
<protein>
    <recommendedName>
        <fullName evidence="6">Ribosomal RNA small subunit methyltransferase G</fullName>
        <ecNumber evidence="6">2.1.1.-</ecNumber>
    </recommendedName>
    <alternativeName>
        <fullName evidence="6">16S rRNA 7-methylguanosine methyltransferase</fullName>
        <shortName evidence="6">16S rRNA m7G methyltransferase</shortName>
    </alternativeName>
</protein>
<feature type="region of interest" description="Disordered" evidence="7">
    <location>
        <begin position="1"/>
        <end position="89"/>
    </location>
</feature>
<evidence type="ECO:0000313" key="8">
    <source>
        <dbReference type="EMBL" id="TMQ54181.1"/>
    </source>
</evidence>
<keyword evidence="2 6" id="KW-0698">rRNA processing</keyword>
<proteinExistence type="inferred from homology"/>